<dbReference type="GO" id="GO:0044780">
    <property type="term" value="P:bacterial-type flagellum assembly"/>
    <property type="evidence" value="ECO:0007669"/>
    <property type="project" value="InterPro"/>
</dbReference>
<gene>
    <name evidence="9" type="ORF">SAMN05216234_10710</name>
</gene>
<accession>A0A1I5MT38</accession>
<dbReference type="STRING" id="223786.SAMN05216234_10710"/>
<dbReference type="GO" id="GO:0005198">
    <property type="term" value="F:structural molecule activity"/>
    <property type="evidence" value="ECO:0007669"/>
    <property type="project" value="InterPro"/>
</dbReference>
<dbReference type="NCBIfam" id="TIGR02492">
    <property type="entry name" value="flgK_ends"/>
    <property type="match status" value="1"/>
</dbReference>
<feature type="domain" description="Flagellar hook-associated protein FlgK helical" evidence="8">
    <location>
        <begin position="95"/>
        <end position="341"/>
    </location>
</feature>
<keyword evidence="10" id="KW-1185">Reference proteome</keyword>
<dbReference type="AlphaFoldDB" id="A0A1I5MT38"/>
<sequence>MSSIFNALHIGYSGLKTSQVAIDTVGHNIANAENPYYTRQRVSIDPRTPLNTVPGDVGLGAKVTQIVRIHDEFVYKRLKDSSASSEYNQLRQDVLDQVSSYFPEIDKNGIYNGMQDYFNAWNDFAKNSDDSSLKINLAEQTRIFTSTIRETRDKLDELQKSLDDRLKTNIDEINRIGKDIAELNARINANEAGGNNANDLRDQRDKLELTLSKLIDVSVSKGELSSNTTVDSNLRESGSDYNLNIGGASFVDGATYHPIILDKTAEGSQYSSLYYERQDGEKFDITNYIKTGEVGAILSLRGSDYDQNLGKFTNGDIQNIIDELDSFANSLIVNTNNLYASHATTQMDGSTQIDPQNTLSNSDLPINEGSFYVKVYDIDGNEVAKREITLTKDMTFEDIAAQFSVEQDDNADNLGTNDIDDYLSASASNIFQISMNTDKANSGYTFAIEEKDPDNPTLFAGALGLERFLDGDDATNISLESSLDKDPTKISGNSAPVAGDNTLANSMVELQYKKVDFYINGTDKPYSTDTLGGFFRMSVTGVADVTASAHTMNETSKALLNSVVDEFDSISKVDIDEEMTNLMKYQTGYQASAKVITTIDQMIQTLLGMKQ</sequence>
<dbReference type="PANTHER" id="PTHR30033:SF1">
    <property type="entry name" value="FLAGELLAR HOOK-ASSOCIATED PROTEIN 1"/>
    <property type="match status" value="1"/>
</dbReference>
<dbReference type="SUPFAM" id="SSF64518">
    <property type="entry name" value="Phase 1 flagellin"/>
    <property type="match status" value="1"/>
</dbReference>
<evidence type="ECO:0000256" key="1">
    <source>
        <dbReference type="ARBA" id="ARBA00004365"/>
    </source>
</evidence>
<feature type="domain" description="Flagellar basal-body/hook protein C-terminal" evidence="7">
    <location>
        <begin position="569"/>
        <end position="608"/>
    </location>
</feature>
<dbReference type="GO" id="GO:0005576">
    <property type="term" value="C:extracellular region"/>
    <property type="evidence" value="ECO:0007669"/>
    <property type="project" value="UniProtKB-SubCell"/>
</dbReference>
<dbReference type="EMBL" id="FOXB01000007">
    <property type="protein sequence ID" value="SFP12695.1"/>
    <property type="molecule type" value="Genomic_DNA"/>
</dbReference>
<dbReference type="InterPro" id="IPR010930">
    <property type="entry name" value="Flg_bb/hook_C_dom"/>
</dbReference>
<evidence type="ECO:0000313" key="9">
    <source>
        <dbReference type="EMBL" id="SFP12695.1"/>
    </source>
</evidence>
<evidence type="ECO:0000256" key="4">
    <source>
        <dbReference type="ARBA" id="ARBA00016244"/>
    </source>
</evidence>
<proteinExistence type="inferred from homology"/>
<organism evidence="9 10">
    <name type="scientific">Hydrogenimonas thermophila</name>
    <dbReference type="NCBI Taxonomy" id="223786"/>
    <lineage>
        <taxon>Bacteria</taxon>
        <taxon>Pseudomonadati</taxon>
        <taxon>Campylobacterota</taxon>
        <taxon>Epsilonproteobacteria</taxon>
        <taxon>Campylobacterales</taxon>
        <taxon>Hydrogenimonadaceae</taxon>
        <taxon>Hydrogenimonas</taxon>
    </lineage>
</organism>
<keyword evidence="6" id="KW-0975">Bacterial flagellum</keyword>
<evidence type="ECO:0000256" key="3">
    <source>
        <dbReference type="ARBA" id="ARBA00009677"/>
    </source>
</evidence>
<keyword evidence="9" id="KW-0282">Flagellum</keyword>
<evidence type="ECO:0000256" key="2">
    <source>
        <dbReference type="ARBA" id="ARBA00004613"/>
    </source>
</evidence>
<dbReference type="PRINTS" id="PR01005">
    <property type="entry name" value="FLGHOOKAP1"/>
</dbReference>
<reference evidence="9 10" key="1">
    <citation type="submission" date="2016-10" db="EMBL/GenBank/DDBJ databases">
        <authorList>
            <person name="de Groot N.N."/>
        </authorList>
    </citation>
    <scope>NUCLEOTIDE SEQUENCE [LARGE SCALE GENOMIC DNA]</scope>
    <source>
        <strain evidence="9 10">EP1-55-1</strain>
    </source>
</reference>
<dbReference type="InterPro" id="IPR053927">
    <property type="entry name" value="FlgK_helical"/>
</dbReference>
<protein>
    <recommendedName>
        <fullName evidence="4">Flagellar hook-associated protein 1</fullName>
    </recommendedName>
</protein>
<evidence type="ECO:0000256" key="5">
    <source>
        <dbReference type="ARBA" id="ARBA00022525"/>
    </source>
</evidence>
<dbReference type="Pfam" id="PF06429">
    <property type="entry name" value="Flg_bbr_C"/>
    <property type="match status" value="1"/>
</dbReference>
<dbReference type="Proteomes" id="UP000199227">
    <property type="component" value="Unassembled WGS sequence"/>
</dbReference>
<keyword evidence="9" id="KW-0966">Cell projection</keyword>
<dbReference type="GO" id="GO:0009424">
    <property type="term" value="C:bacterial-type flagellum hook"/>
    <property type="evidence" value="ECO:0007669"/>
    <property type="project" value="InterPro"/>
</dbReference>
<evidence type="ECO:0000313" key="10">
    <source>
        <dbReference type="Proteomes" id="UP000199227"/>
    </source>
</evidence>
<comment type="similarity">
    <text evidence="3">Belongs to the flagella basal body rod proteins family.</text>
</comment>
<dbReference type="RefSeq" id="WP_092911327.1">
    <property type="nucleotide sequence ID" value="NZ_FOXB01000007.1"/>
</dbReference>
<evidence type="ECO:0000259" key="7">
    <source>
        <dbReference type="Pfam" id="PF06429"/>
    </source>
</evidence>
<name>A0A1I5MT38_9BACT</name>
<dbReference type="PANTHER" id="PTHR30033">
    <property type="entry name" value="FLAGELLAR HOOK-ASSOCIATED PROTEIN 1"/>
    <property type="match status" value="1"/>
</dbReference>
<keyword evidence="9" id="KW-0969">Cilium</keyword>
<evidence type="ECO:0000256" key="6">
    <source>
        <dbReference type="ARBA" id="ARBA00023143"/>
    </source>
</evidence>
<comment type="subcellular location">
    <subcellularLocation>
        <location evidence="1">Bacterial flagellum</location>
    </subcellularLocation>
    <subcellularLocation>
        <location evidence="2">Secreted</location>
    </subcellularLocation>
</comment>
<evidence type="ECO:0000259" key="8">
    <source>
        <dbReference type="Pfam" id="PF22638"/>
    </source>
</evidence>
<dbReference type="OrthoDB" id="9802553at2"/>
<dbReference type="Pfam" id="PF22638">
    <property type="entry name" value="FlgK_D1"/>
    <property type="match status" value="1"/>
</dbReference>
<dbReference type="InterPro" id="IPR002371">
    <property type="entry name" value="FlgK"/>
</dbReference>
<keyword evidence="5" id="KW-0964">Secreted</keyword>